<protein>
    <submittedName>
        <fullName evidence="1">Uncharacterized protein LOC105134496</fullName>
    </submittedName>
</protein>
<evidence type="ECO:0000313" key="1">
    <source>
        <dbReference type="EMBL" id="MBX11597.1"/>
    </source>
</evidence>
<name>A0A2P2L0U2_RHIMU</name>
<accession>A0A2P2L0U2</accession>
<reference evidence="1" key="1">
    <citation type="submission" date="2018-02" db="EMBL/GenBank/DDBJ databases">
        <title>Rhizophora mucronata_Transcriptome.</title>
        <authorList>
            <person name="Meera S.P."/>
            <person name="Sreeshan A."/>
            <person name="Augustine A."/>
        </authorList>
    </citation>
    <scope>NUCLEOTIDE SEQUENCE</scope>
    <source>
        <tissue evidence="1">Leaf</tissue>
    </source>
</reference>
<dbReference type="AlphaFoldDB" id="A0A2P2L0U2"/>
<dbReference type="EMBL" id="GGEC01031112">
    <property type="protein sequence ID" value="MBX11596.1"/>
    <property type="molecule type" value="Transcribed_RNA"/>
</dbReference>
<sequence length="69" mass="8138">MINTEHTSFVMARADQTQNSRETKTKFHQNKKIKCSTVYSKKKFIHGTKVWYNSINIALFLYMPPQLKS</sequence>
<organism evidence="1">
    <name type="scientific">Rhizophora mucronata</name>
    <name type="common">Asiatic mangrove</name>
    <dbReference type="NCBI Taxonomy" id="61149"/>
    <lineage>
        <taxon>Eukaryota</taxon>
        <taxon>Viridiplantae</taxon>
        <taxon>Streptophyta</taxon>
        <taxon>Embryophyta</taxon>
        <taxon>Tracheophyta</taxon>
        <taxon>Spermatophyta</taxon>
        <taxon>Magnoliopsida</taxon>
        <taxon>eudicotyledons</taxon>
        <taxon>Gunneridae</taxon>
        <taxon>Pentapetalae</taxon>
        <taxon>rosids</taxon>
        <taxon>fabids</taxon>
        <taxon>Malpighiales</taxon>
        <taxon>Rhizophoraceae</taxon>
        <taxon>Rhizophora</taxon>
    </lineage>
</organism>
<dbReference type="EMBL" id="GGEC01031113">
    <property type="protein sequence ID" value="MBX11597.1"/>
    <property type="molecule type" value="Transcribed_RNA"/>
</dbReference>
<proteinExistence type="predicted"/>